<dbReference type="RefSeq" id="WP_037497886.1">
    <property type="nucleotide sequence ID" value="NZ_JJMU01000026.1"/>
</dbReference>
<dbReference type="PATRIC" id="fig|1229276.3.peg.1886"/>
<reference evidence="1 2" key="2">
    <citation type="journal article" date="2015" name="PLoS ONE">
        <title>Whole-Genome Optical Mapping and Finished Genome Sequence of Sphingobacterium deserti sp. nov., a New Species Isolated from the Western Desert of China.</title>
        <authorList>
            <person name="Teng C."/>
            <person name="Zhou Z."/>
            <person name="Molnar I."/>
            <person name="Li X."/>
            <person name="Tang R."/>
            <person name="Chen M."/>
            <person name="Wang L."/>
            <person name="Su S."/>
            <person name="Zhang W."/>
            <person name="Lin M."/>
        </authorList>
    </citation>
    <scope>NUCLEOTIDE SEQUENCE [LARGE SCALE GENOMIC DNA]</scope>
    <source>
        <strain evidence="2">ACCC05744</strain>
    </source>
</reference>
<dbReference type="eggNOG" id="ENOG502Z90P">
    <property type="taxonomic scope" value="Bacteria"/>
</dbReference>
<reference evidence="2" key="1">
    <citation type="submission" date="2014-04" db="EMBL/GenBank/DDBJ databases">
        <title>Whole-Genome optical mapping and complete genome sequence of Sphingobacterium deserti sp. nov., a new spaces isolated from desert in the west of China.</title>
        <authorList>
            <person name="Teng C."/>
            <person name="Zhou Z."/>
            <person name="Li X."/>
            <person name="Chen M."/>
            <person name="Lin M."/>
            <person name="Wang L."/>
            <person name="Su S."/>
            <person name="Zhang C."/>
            <person name="Zhang W."/>
        </authorList>
    </citation>
    <scope>NUCLEOTIDE SEQUENCE [LARGE SCALE GENOMIC DNA]</scope>
    <source>
        <strain evidence="2">ACCC05744</strain>
    </source>
</reference>
<dbReference type="AlphaFoldDB" id="A0A0B8T7F7"/>
<evidence type="ECO:0000313" key="2">
    <source>
        <dbReference type="Proteomes" id="UP000031802"/>
    </source>
</evidence>
<protein>
    <recommendedName>
        <fullName evidence="3">DUF4270 domain-containing protein</fullName>
    </recommendedName>
</protein>
<comment type="caution">
    <text evidence="1">The sequence shown here is derived from an EMBL/GenBank/DDBJ whole genome shotgun (WGS) entry which is preliminary data.</text>
</comment>
<dbReference type="Proteomes" id="UP000031802">
    <property type="component" value="Unassembled WGS sequence"/>
</dbReference>
<dbReference type="OrthoDB" id="1092930at2"/>
<evidence type="ECO:0000313" key="1">
    <source>
        <dbReference type="EMBL" id="KGE14404.1"/>
    </source>
</evidence>
<proteinExistence type="predicted"/>
<gene>
    <name evidence="1" type="ORF">DI53_1831</name>
</gene>
<dbReference type="PROSITE" id="PS51257">
    <property type="entry name" value="PROKAR_LIPOPROTEIN"/>
    <property type="match status" value="1"/>
</dbReference>
<organism evidence="1 2">
    <name type="scientific">Sphingobacterium deserti</name>
    <dbReference type="NCBI Taxonomy" id="1229276"/>
    <lineage>
        <taxon>Bacteria</taxon>
        <taxon>Pseudomonadati</taxon>
        <taxon>Bacteroidota</taxon>
        <taxon>Sphingobacteriia</taxon>
        <taxon>Sphingobacteriales</taxon>
        <taxon>Sphingobacteriaceae</taxon>
        <taxon>Sphingobacterium</taxon>
    </lineage>
</organism>
<accession>A0A0B8T7F7</accession>
<dbReference type="Pfam" id="PF14092">
    <property type="entry name" value="DUF4270"/>
    <property type="match status" value="1"/>
</dbReference>
<evidence type="ECO:0008006" key="3">
    <source>
        <dbReference type="Google" id="ProtNLM"/>
    </source>
</evidence>
<name>A0A0B8T7F7_9SPHI</name>
<dbReference type="EMBL" id="JJMU01000026">
    <property type="protein sequence ID" value="KGE14404.1"/>
    <property type="molecule type" value="Genomic_DNA"/>
</dbReference>
<dbReference type="STRING" id="1229276.DI53_1831"/>
<keyword evidence="2" id="KW-1185">Reference proteome</keyword>
<dbReference type="InterPro" id="IPR025366">
    <property type="entry name" value="DUF4270"/>
</dbReference>
<sequence length="465" mass="50675">MNHLIKRSISFFALSIFLLIITGACDKDMSVMLDNSATSNVGVSLIDSFTINTSTVQLNNLPSAGRGTILVGKAADATYGEVKSTSYFRIGFSSFTNDIPENAAFDSLTLVLRPNSARYAFGDTTKIQKINVHQLNQTLETKTITGGIQNTAIPVYVAGASIFSDQTFDYNPTAIGSTTFSPHMRSLDTLSIRLSQPVGQDFFDLIRSNDVRVSSNENFTNYFRGLVLVPDENNTAVVGFRTDTVQVKVNYSFTGNDGFRRSASKIMTLVDGGLQFNNIAYDRTGTAFEGLSATNRELRTSATGGLTYVQSGTGVVAKIEMPSLKEFLQDDNLSINKAELVIESSTPLNTMYPAPGNLMLYVADYNGIPVSALTVPYAQQAGAIQTASYVAGNQTGRNGTYTFDLIVYLKNLKSTTMYDNTSLYLSSVIPIQELMSTFSTVNTAFIATENAKPKIKLNILYTKFR</sequence>